<keyword evidence="4" id="KW-1185">Reference proteome</keyword>
<protein>
    <submittedName>
        <fullName evidence="3">Uncharacterized protein</fullName>
    </submittedName>
</protein>
<gene>
    <name evidence="3" type="ORF">C7999DRAFT_36876</name>
</gene>
<accession>A0AAN7D278</accession>
<feature type="region of interest" description="Disordered" evidence="1">
    <location>
        <begin position="395"/>
        <end position="547"/>
    </location>
</feature>
<keyword evidence="2" id="KW-0472">Membrane</keyword>
<name>A0AAN7D278_9PEZI</name>
<evidence type="ECO:0000313" key="4">
    <source>
        <dbReference type="Proteomes" id="UP001303647"/>
    </source>
</evidence>
<feature type="compositionally biased region" description="Basic and acidic residues" evidence="1">
    <location>
        <begin position="502"/>
        <end position="517"/>
    </location>
</feature>
<feature type="compositionally biased region" description="Basic residues" evidence="1">
    <location>
        <begin position="453"/>
        <end position="463"/>
    </location>
</feature>
<keyword evidence="2" id="KW-0812">Transmembrane</keyword>
<proteinExistence type="predicted"/>
<reference evidence="3" key="2">
    <citation type="submission" date="2023-05" db="EMBL/GenBank/DDBJ databases">
        <authorList>
            <consortium name="Lawrence Berkeley National Laboratory"/>
            <person name="Steindorff A."/>
            <person name="Hensen N."/>
            <person name="Bonometti L."/>
            <person name="Westerberg I."/>
            <person name="Brannstrom I.O."/>
            <person name="Guillou S."/>
            <person name="Cros-Aarteil S."/>
            <person name="Calhoun S."/>
            <person name="Haridas S."/>
            <person name="Kuo A."/>
            <person name="Mondo S."/>
            <person name="Pangilinan J."/>
            <person name="Riley R."/>
            <person name="Labutti K."/>
            <person name="Andreopoulos B."/>
            <person name="Lipzen A."/>
            <person name="Chen C."/>
            <person name="Yanf M."/>
            <person name="Daum C."/>
            <person name="Ng V."/>
            <person name="Clum A."/>
            <person name="Ohm R."/>
            <person name="Martin F."/>
            <person name="Silar P."/>
            <person name="Natvig D."/>
            <person name="Lalanne C."/>
            <person name="Gautier V."/>
            <person name="Ament-Velasquez S.L."/>
            <person name="Kruys A."/>
            <person name="Hutchinson M.I."/>
            <person name="Powell A.J."/>
            <person name="Barry K."/>
            <person name="Miller A.N."/>
            <person name="Grigoriev I.V."/>
            <person name="Debuchy R."/>
            <person name="Gladieux P."/>
            <person name="Thoren M.H."/>
            <person name="Johannesson H."/>
        </authorList>
    </citation>
    <scope>NUCLEOTIDE SEQUENCE</scope>
    <source>
        <strain evidence="3">CBS 359.72</strain>
    </source>
</reference>
<evidence type="ECO:0000313" key="3">
    <source>
        <dbReference type="EMBL" id="KAK4252366.1"/>
    </source>
</evidence>
<evidence type="ECO:0000256" key="2">
    <source>
        <dbReference type="SAM" id="Phobius"/>
    </source>
</evidence>
<sequence length="584" mass="63916">MAPVEVENNPSYIPLLLAVSRIAAAAYASSTVGQSLYQSNKALSPAQDTRNRTVKRNKLTVAFGGLAVVGLVLAVTSSVEYLTLSYRVWASERGIEVANRGLFGDGLKEAALYLRHWLSDTPVFFDALEIVAEKTRRLWWGQQVDLATIAWTALLVIEGRRRRIPHLWAYALLPHLVSLSFAQNLLYVALLQTPAPIPSPETRLARVFHFMFPEKPRKWFPRLPLLLIPLALNYLVTLWLPGTAGTPSFPTAVLLSKFLTFAPLVLPAIAPTSWGTVHPDPREAYPDITKLFNFIAAANALLHAKTTLSALLYNLPDSHKHRHSIKIPFDTERRTKWERTATAAEKVLGSMADHPAVAAAGKDALMCALSLGLWVAVRSVDVGNMLHALYDPNATWSRRPRLPSLPVKDRAAGGKRAKAKLTHAGKREQEDAEEKTAPSPPANGGVPPLSMTLRRRGGRHSKKTSASSVNSAVDGPVENTTTAAANHDHDQAPKRRGRPRKVKSEHEPESKPKLEPELDRDDDNNDDDDTYRPTPAVRADVRLGDPVPPDDFDWEPAALAWGLTAVGGLGLASAAVFGAECLAR</sequence>
<dbReference type="Proteomes" id="UP001303647">
    <property type="component" value="Unassembled WGS sequence"/>
</dbReference>
<comment type="caution">
    <text evidence="3">The sequence shown here is derived from an EMBL/GenBank/DDBJ whole genome shotgun (WGS) entry which is preliminary data.</text>
</comment>
<feature type="transmembrane region" description="Helical" evidence="2">
    <location>
        <begin position="58"/>
        <end position="79"/>
    </location>
</feature>
<feature type="compositionally biased region" description="Acidic residues" evidence="1">
    <location>
        <begin position="518"/>
        <end position="529"/>
    </location>
</feature>
<organism evidence="3 4">
    <name type="scientific">Corynascus novoguineensis</name>
    <dbReference type="NCBI Taxonomy" id="1126955"/>
    <lineage>
        <taxon>Eukaryota</taxon>
        <taxon>Fungi</taxon>
        <taxon>Dikarya</taxon>
        <taxon>Ascomycota</taxon>
        <taxon>Pezizomycotina</taxon>
        <taxon>Sordariomycetes</taxon>
        <taxon>Sordariomycetidae</taxon>
        <taxon>Sordariales</taxon>
        <taxon>Chaetomiaceae</taxon>
        <taxon>Corynascus</taxon>
    </lineage>
</organism>
<dbReference type="EMBL" id="MU857601">
    <property type="protein sequence ID" value="KAK4252366.1"/>
    <property type="molecule type" value="Genomic_DNA"/>
</dbReference>
<keyword evidence="2" id="KW-1133">Transmembrane helix</keyword>
<evidence type="ECO:0000256" key="1">
    <source>
        <dbReference type="SAM" id="MobiDB-lite"/>
    </source>
</evidence>
<feature type="compositionally biased region" description="Basic residues" evidence="1">
    <location>
        <begin position="413"/>
        <end position="424"/>
    </location>
</feature>
<dbReference type="AlphaFoldDB" id="A0AAN7D278"/>
<reference evidence="3" key="1">
    <citation type="journal article" date="2023" name="Mol. Phylogenet. Evol.">
        <title>Genome-scale phylogeny and comparative genomics of the fungal order Sordariales.</title>
        <authorList>
            <person name="Hensen N."/>
            <person name="Bonometti L."/>
            <person name="Westerberg I."/>
            <person name="Brannstrom I.O."/>
            <person name="Guillou S."/>
            <person name="Cros-Aarteil S."/>
            <person name="Calhoun S."/>
            <person name="Haridas S."/>
            <person name="Kuo A."/>
            <person name="Mondo S."/>
            <person name="Pangilinan J."/>
            <person name="Riley R."/>
            <person name="LaButti K."/>
            <person name="Andreopoulos B."/>
            <person name="Lipzen A."/>
            <person name="Chen C."/>
            <person name="Yan M."/>
            <person name="Daum C."/>
            <person name="Ng V."/>
            <person name="Clum A."/>
            <person name="Steindorff A."/>
            <person name="Ohm R.A."/>
            <person name="Martin F."/>
            <person name="Silar P."/>
            <person name="Natvig D.O."/>
            <person name="Lalanne C."/>
            <person name="Gautier V."/>
            <person name="Ament-Velasquez S.L."/>
            <person name="Kruys A."/>
            <person name="Hutchinson M.I."/>
            <person name="Powell A.J."/>
            <person name="Barry K."/>
            <person name="Miller A.N."/>
            <person name="Grigoriev I.V."/>
            <person name="Debuchy R."/>
            <person name="Gladieux P."/>
            <person name="Hiltunen Thoren M."/>
            <person name="Johannesson H."/>
        </authorList>
    </citation>
    <scope>NUCLEOTIDE SEQUENCE</scope>
    <source>
        <strain evidence="3">CBS 359.72</strain>
    </source>
</reference>